<dbReference type="InterPro" id="IPR012944">
    <property type="entry name" value="SusD_RagB_dom"/>
</dbReference>
<feature type="domain" description="SusD-like N-terminal" evidence="8">
    <location>
        <begin position="25"/>
        <end position="224"/>
    </location>
</feature>
<dbReference type="InterPro" id="IPR011990">
    <property type="entry name" value="TPR-like_helical_dom_sf"/>
</dbReference>
<reference evidence="10" key="1">
    <citation type="journal article" date="2019" name="Int. J. Syst. Evol. Microbiol.">
        <title>The Global Catalogue of Microorganisms (GCM) 10K type strain sequencing project: providing services to taxonomists for standard genome sequencing and annotation.</title>
        <authorList>
            <consortium name="The Broad Institute Genomics Platform"/>
            <consortium name="The Broad Institute Genome Sequencing Center for Infectious Disease"/>
            <person name="Wu L."/>
            <person name="Ma J."/>
        </authorList>
    </citation>
    <scope>NUCLEOTIDE SEQUENCE [LARGE SCALE GENOMIC DNA]</scope>
    <source>
        <strain evidence="10">KCTC 42423</strain>
    </source>
</reference>
<dbReference type="EMBL" id="JBHULX010000001">
    <property type="protein sequence ID" value="MFD2589512.1"/>
    <property type="molecule type" value="Genomic_DNA"/>
</dbReference>
<comment type="subcellular location">
    <subcellularLocation>
        <location evidence="1">Cell outer membrane</location>
    </subcellularLocation>
</comment>
<dbReference type="Pfam" id="PF14322">
    <property type="entry name" value="SusD-like_3"/>
    <property type="match status" value="1"/>
</dbReference>
<evidence type="ECO:0000256" key="4">
    <source>
        <dbReference type="ARBA" id="ARBA00023136"/>
    </source>
</evidence>
<keyword evidence="5" id="KW-0998">Cell outer membrane</keyword>
<dbReference type="RefSeq" id="WP_176027876.1">
    <property type="nucleotide sequence ID" value="NZ_JBHSJV010000001.1"/>
</dbReference>
<keyword evidence="10" id="KW-1185">Reference proteome</keyword>
<dbReference type="Gene3D" id="1.25.40.390">
    <property type="match status" value="1"/>
</dbReference>
<dbReference type="PROSITE" id="PS51257">
    <property type="entry name" value="PROKAR_LIPOPROTEIN"/>
    <property type="match status" value="1"/>
</dbReference>
<keyword evidence="4" id="KW-0472">Membrane</keyword>
<evidence type="ECO:0000259" key="8">
    <source>
        <dbReference type="Pfam" id="PF14322"/>
    </source>
</evidence>
<dbReference type="InterPro" id="IPR033985">
    <property type="entry name" value="SusD-like_N"/>
</dbReference>
<proteinExistence type="inferred from homology"/>
<feature type="chain" id="PRO_5045222547" evidence="6">
    <location>
        <begin position="22"/>
        <end position="496"/>
    </location>
</feature>
<evidence type="ECO:0000256" key="2">
    <source>
        <dbReference type="ARBA" id="ARBA00006275"/>
    </source>
</evidence>
<accession>A0ABW5N3C8</accession>
<dbReference type="SUPFAM" id="SSF48452">
    <property type="entry name" value="TPR-like"/>
    <property type="match status" value="1"/>
</dbReference>
<evidence type="ECO:0000256" key="6">
    <source>
        <dbReference type="SAM" id="SignalP"/>
    </source>
</evidence>
<feature type="signal peptide" evidence="6">
    <location>
        <begin position="1"/>
        <end position="21"/>
    </location>
</feature>
<evidence type="ECO:0000256" key="1">
    <source>
        <dbReference type="ARBA" id="ARBA00004442"/>
    </source>
</evidence>
<dbReference type="Proteomes" id="UP001597459">
    <property type="component" value="Unassembled WGS sequence"/>
</dbReference>
<organism evidence="9 10">
    <name type="scientific">Aquimarina hainanensis</name>
    <dbReference type="NCBI Taxonomy" id="1578017"/>
    <lineage>
        <taxon>Bacteria</taxon>
        <taxon>Pseudomonadati</taxon>
        <taxon>Bacteroidota</taxon>
        <taxon>Flavobacteriia</taxon>
        <taxon>Flavobacteriales</taxon>
        <taxon>Flavobacteriaceae</taxon>
        <taxon>Aquimarina</taxon>
    </lineage>
</organism>
<protein>
    <submittedName>
        <fullName evidence="9">RagB/SusD family nutrient uptake outer membrane protein</fullName>
    </submittedName>
</protein>
<gene>
    <name evidence="9" type="ORF">ACFSTE_01625</name>
</gene>
<evidence type="ECO:0000313" key="9">
    <source>
        <dbReference type="EMBL" id="MFD2589512.1"/>
    </source>
</evidence>
<evidence type="ECO:0000256" key="3">
    <source>
        <dbReference type="ARBA" id="ARBA00022729"/>
    </source>
</evidence>
<name>A0ABW5N3C8_9FLAO</name>
<comment type="caution">
    <text evidence="9">The sequence shown here is derived from an EMBL/GenBank/DDBJ whole genome shotgun (WGS) entry which is preliminary data.</text>
</comment>
<comment type="similarity">
    <text evidence="2">Belongs to the SusD family.</text>
</comment>
<evidence type="ECO:0000256" key="5">
    <source>
        <dbReference type="ARBA" id="ARBA00023237"/>
    </source>
</evidence>
<sequence>MKLIKNILGTLLIAISTVLFSCDSFLDEVPDNRTQIDNAEKIAELLTKAYPEASYTTFIEPRTDNADDKGASARELRVNTEMYFWRDVDDPDSDFPTNYWNESYKAIAQANHALAAIEELGGGSDLNYLKGEALLARAYAHFMLVNIWGKTYNPATAASDLGIPYVTEPEDIVIKDYKRNSVKEVYDMIEADLTAGLPLVTNRYNVPKFHFTINAANAFASRFYTYKGDWQKVIEHSSIVLENNAASVLRDWGGDYQNLTYSETTVRYSAIEDPSNLLLVSGGSLFGRFFASARYQLSSDLRADLFDNNTNPIDNKGWAYRVFGNDLFLNIPKYDEYFRVTNAAANIGFAFTTYVLLSTDEVLLNRAEAYAMLGQDDNALQDMNTFLSIKTRQYDAGTDILSLDDIKSYYATDNGVYSPFYDIPEAQLPIIHGIAEFRRREFHNEGLRWFDIRRYNMEVIHRDFFDNEFVLTKEDNRKQLQIPADAIAFGLQPNPR</sequence>
<keyword evidence="3 6" id="KW-0732">Signal</keyword>
<feature type="domain" description="RagB/SusD" evidence="7">
    <location>
        <begin position="361"/>
        <end position="458"/>
    </location>
</feature>
<dbReference type="Pfam" id="PF07980">
    <property type="entry name" value="SusD_RagB"/>
    <property type="match status" value="1"/>
</dbReference>
<evidence type="ECO:0000313" key="10">
    <source>
        <dbReference type="Proteomes" id="UP001597459"/>
    </source>
</evidence>
<evidence type="ECO:0000259" key="7">
    <source>
        <dbReference type="Pfam" id="PF07980"/>
    </source>
</evidence>